<dbReference type="EMBL" id="LKMD01000108">
    <property type="protein sequence ID" value="PIA88654.1"/>
    <property type="molecule type" value="Genomic_DNA"/>
</dbReference>
<accession>A0A2G5H7Z5</accession>
<protein>
    <submittedName>
        <fullName evidence="2">Uncharacterized protein</fullName>
    </submittedName>
</protein>
<proteinExistence type="predicted"/>
<dbReference type="OrthoDB" id="3649358at2759"/>
<evidence type="ECO:0000313" key="3">
    <source>
        <dbReference type="Proteomes" id="UP000230605"/>
    </source>
</evidence>
<sequence length="294" mass="33409">MASDSLDQSCTASTAFTDLSRFELAARQESEPRSFRLDYLTLRVERLHLGPRPDHYDGNPLVPPHFSVAPAMTRVEDVYRSDPLSNNRMQVWGRRNSIIRRKITNLLTRLPELASGLGRYGLYICGAPDQVLYRPDASGKDRNAGRDRMMVLIVELKPEEQQQWLLLQLHLERFLRKANIERCRGVCIRYYIKAPGSREPSPDPPPRGVFHNSNAYRTEDGSDSPPYPSLSRFDEELRPLLSDDEDSDSRDTADEIDASSTVEVRDSESAGTSAYEEIVWEYRPAPAPPQTRSA</sequence>
<organism evidence="2 3">
    <name type="scientific">Cercospora beticola</name>
    <name type="common">Sugarbeet leaf spot fungus</name>
    <dbReference type="NCBI Taxonomy" id="122368"/>
    <lineage>
        <taxon>Eukaryota</taxon>
        <taxon>Fungi</taxon>
        <taxon>Dikarya</taxon>
        <taxon>Ascomycota</taxon>
        <taxon>Pezizomycotina</taxon>
        <taxon>Dothideomycetes</taxon>
        <taxon>Dothideomycetidae</taxon>
        <taxon>Mycosphaerellales</taxon>
        <taxon>Mycosphaerellaceae</taxon>
        <taxon>Cercospora</taxon>
    </lineage>
</organism>
<gene>
    <name evidence="2" type="ORF">CB0940_07877</name>
</gene>
<dbReference type="AlphaFoldDB" id="A0A2G5H7Z5"/>
<comment type="caution">
    <text evidence="2">The sequence shown here is derived from an EMBL/GenBank/DDBJ whole genome shotgun (WGS) entry which is preliminary data.</text>
</comment>
<dbReference type="Proteomes" id="UP000230605">
    <property type="component" value="Chromosome 5"/>
</dbReference>
<evidence type="ECO:0000256" key="1">
    <source>
        <dbReference type="SAM" id="MobiDB-lite"/>
    </source>
</evidence>
<reference evidence="2 3" key="1">
    <citation type="submission" date="2015-10" db="EMBL/GenBank/DDBJ databases">
        <title>The cercosporin biosynthetic gene cluster was horizontally transferred to several fungal lineages and shown to be expanded in Cercospora beticola based on microsynteny with recipient genomes.</title>
        <authorList>
            <person name="De Jonge R."/>
            <person name="Ebert M.K."/>
            <person name="Suttle J.C."/>
            <person name="Jurick Ii W.M."/>
            <person name="Secor G.A."/>
            <person name="Thomma B.P."/>
            <person name="Van De Peer Y."/>
            <person name="Bolton M.D."/>
        </authorList>
    </citation>
    <scope>NUCLEOTIDE SEQUENCE [LARGE SCALE GENOMIC DNA]</scope>
    <source>
        <strain evidence="2 3">09-40</strain>
    </source>
</reference>
<feature type="compositionally biased region" description="Pro residues" evidence="1">
    <location>
        <begin position="285"/>
        <end position="294"/>
    </location>
</feature>
<evidence type="ECO:0000313" key="2">
    <source>
        <dbReference type="EMBL" id="PIA88654.1"/>
    </source>
</evidence>
<name>A0A2G5H7Z5_CERBT</name>
<feature type="region of interest" description="Disordered" evidence="1">
    <location>
        <begin position="194"/>
        <end position="294"/>
    </location>
</feature>